<feature type="signal peptide" evidence="1">
    <location>
        <begin position="1"/>
        <end position="20"/>
    </location>
</feature>
<dbReference type="EnsemblMetazoa" id="AFUN014185-RA">
    <property type="protein sequence ID" value="AFUN014185-PA"/>
    <property type="gene ID" value="AFUN014185"/>
</dbReference>
<name>A0A182S121_ANOFN</name>
<accession>A0A182S121</accession>
<dbReference type="AlphaFoldDB" id="A0A182S121"/>
<dbReference type="VEuPathDB" id="VectorBase:AFUN014185"/>
<evidence type="ECO:0000313" key="2">
    <source>
        <dbReference type="EnsemblMetazoa" id="AFUN014185-PA"/>
    </source>
</evidence>
<proteinExistence type="predicted"/>
<organism evidence="2">
    <name type="scientific">Anopheles funestus</name>
    <name type="common">African malaria mosquito</name>
    <dbReference type="NCBI Taxonomy" id="62324"/>
    <lineage>
        <taxon>Eukaryota</taxon>
        <taxon>Metazoa</taxon>
        <taxon>Ecdysozoa</taxon>
        <taxon>Arthropoda</taxon>
        <taxon>Hexapoda</taxon>
        <taxon>Insecta</taxon>
        <taxon>Pterygota</taxon>
        <taxon>Neoptera</taxon>
        <taxon>Endopterygota</taxon>
        <taxon>Diptera</taxon>
        <taxon>Nematocera</taxon>
        <taxon>Culicoidea</taxon>
        <taxon>Culicidae</taxon>
        <taxon>Anophelinae</taxon>
        <taxon>Anopheles</taxon>
    </lineage>
</organism>
<reference evidence="2" key="1">
    <citation type="submission" date="2020-05" db="UniProtKB">
        <authorList>
            <consortium name="EnsemblMetazoa"/>
        </authorList>
    </citation>
    <scope>IDENTIFICATION</scope>
    <source>
        <strain evidence="2">FUMOZ</strain>
    </source>
</reference>
<feature type="chain" id="PRO_5030024355" evidence="1">
    <location>
        <begin position="21"/>
        <end position="150"/>
    </location>
</feature>
<keyword evidence="1" id="KW-0732">Signal</keyword>
<sequence>MHLAMLTSLCLVLIISAVSTNVIPNDASETTQSLKTVENTQSVNVVPKDVSQISQSSKTVENGRRISSFVPKSESEKIHFKNTDEILLGNRCQLDGFKGVCTIMDECPEYLNERESKAENDLCQDERQNMVICCSISSSEGSSTDATEIE</sequence>
<protein>
    <submittedName>
        <fullName evidence="2">Uncharacterized protein</fullName>
    </submittedName>
</protein>
<evidence type="ECO:0000256" key="1">
    <source>
        <dbReference type="SAM" id="SignalP"/>
    </source>
</evidence>